<name>A0A2W2DP52_9ACTN</name>
<comment type="caution">
    <text evidence="2">The sequence shown here is derived from an EMBL/GenBank/DDBJ whole genome shotgun (WGS) entry which is preliminary data.</text>
</comment>
<protein>
    <submittedName>
        <fullName evidence="2">Uncharacterized protein</fullName>
    </submittedName>
</protein>
<gene>
    <name evidence="2" type="ORF">C1J01_47975</name>
</gene>
<feature type="non-terminal residue" evidence="2">
    <location>
        <position position="200"/>
    </location>
</feature>
<feature type="compositionally biased region" description="Low complexity" evidence="1">
    <location>
        <begin position="136"/>
        <end position="179"/>
    </location>
</feature>
<feature type="compositionally biased region" description="Polar residues" evidence="1">
    <location>
        <begin position="191"/>
        <end position="200"/>
    </location>
</feature>
<sequence>MAVAEPGLIPGAGPGAGPPSRSETAVDVSSGDSCRNMLPDDTPTYVVCRWLTPPQDAAEVAAFWMADDGANLEAAQPLPPEYIRCNEKTDLAETGRCKGGETTCKQQASGWYECANHATGKVTYEQYVNGEKVVQTSPPATPSATLSATPSPSASAAAAVPDAASPPAQADATATSSTSDGEETALPPDGNPTSSLLYTS</sequence>
<dbReference type="Proteomes" id="UP000249304">
    <property type="component" value="Unassembled WGS sequence"/>
</dbReference>
<organism evidence="2 3">
    <name type="scientific">Nonomuraea aridisoli</name>
    <dbReference type="NCBI Taxonomy" id="2070368"/>
    <lineage>
        <taxon>Bacteria</taxon>
        <taxon>Bacillati</taxon>
        <taxon>Actinomycetota</taxon>
        <taxon>Actinomycetes</taxon>
        <taxon>Streptosporangiales</taxon>
        <taxon>Streptosporangiaceae</taxon>
        <taxon>Nonomuraea</taxon>
    </lineage>
</organism>
<keyword evidence="3" id="KW-1185">Reference proteome</keyword>
<feature type="region of interest" description="Disordered" evidence="1">
    <location>
        <begin position="1"/>
        <end position="35"/>
    </location>
</feature>
<reference evidence="2 3" key="1">
    <citation type="submission" date="2018-01" db="EMBL/GenBank/DDBJ databases">
        <title>Draft genome sequence of Nonomuraea sp. KC333.</title>
        <authorList>
            <person name="Sahin N."/>
            <person name="Saygin H."/>
            <person name="Ay H."/>
        </authorList>
    </citation>
    <scope>NUCLEOTIDE SEQUENCE [LARGE SCALE GENOMIC DNA]</scope>
    <source>
        <strain evidence="2 3">KC333</strain>
    </source>
</reference>
<dbReference type="EMBL" id="POUD01000560">
    <property type="protein sequence ID" value="PZG01538.1"/>
    <property type="molecule type" value="Genomic_DNA"/>
</dbReference>
<evidence type="ECO:0000256" key="1">
    <source>
        <dbReference type="SAM" id="MobiDB-lite"/>
    </source>
</evidence>
<feature type="region of interest" description="Disordered" evidence="1">
    <location>
        <begin position="134"/>
        <end position="200"/>
    </location>
</feature>
<accession>A0A2W2DP52</accession>
<dbReference type="AlphaFoldDB" id="A0A2W2DP52"/>
<evidence type="ECO:0000313" key="2">
    <source>
        <dbReference type="EMBL" id="PZG01538.1"/>
    </source>
</evidence>
<evidence type="ECO:0000313" key="3">
    <source>
        <dbReference type="Proteomes" id="UP000249304"/>
    </source>
</evidence>
<proteinExistence type="predicted"/>